<proteinExistence type="predicted"/>
<dbReference type="Proteomes" id="UP000774617">
    <property type="component" value="Unassembled WGS sequence"/>
</dbReference>
<evidence type="ECO:0000256" key="1">
    <source>
        <dbReference type="SAM" id="MobiDB-lite"/>
    </source>
</evidence>
<reference evidence="2 3" key="1">
    <citation type="journal article" date="2021" name="Nat. Commun.">
        <title>Genetic determinants of endophytism in the Arabidopsis root mycobiome.</title>
        <authorList>
            <person name="Mesny F."/>
            <person name="Miyauchi S."/>
            <person name="Thiergart T."/>
            <person name="Pickel B."/>
            <person name="Atanasova L."/>
            <person name="Karlsson M."/>
            <person name="Huettel B."/>
            <person name="Barry K.W."/>
            <person name="Haridas S."/>
            <person name="Chen C."/>
            <person name="Bauer D."/>
            <person name="Andreopoulos W."/>
            <person name="Pangilinan J."/>
            <person name="LaButti K."/>
            <person name="Riley R."/>
            <person name="Lipzen A."/>
            <person name="Clum A."/>
            <person name="Drula E."/>
            <person name="Henrissat B."/>
            <person name="Kohler A."/>
            <person name="Grigoriev I.V."/>
            <person name="Martin F.M."/>
            <person name="Hacquard S."/>
        </authorList>
    </citation>
    <scope>NUCLEOTIDE SEQUENCE [LARGE SCALE GENOMIC DNA]</scope>
    <source>
        <strain evidence="2 3">MPI-SDFR-AT-0080</strain>
    </source>
</reference>
<protein>
    <submittedName>
        <fullName evidence="2">Uncharacterized protein</fullName>
    </submittedName>
</protein>
<feature type="region of interest" description="Disordered" evidence="1">
    <location>
        <begin position="1"/>
        <end position="20"/>
    </location>
</feature>
<feature type="compositionally biased region" description="Low complexity" evidence="1">
    <location>
        <begin position="152"/>
        <end position="173"/>
    </location>
</feature>
<sequence length="225" mass="24403">MNSSSSSSSPPARASSTDQLSSFSAFHNKRLAINNRLMANDRRIKKLLKEVRQGAKKAAKGEKKSVYRRSVGHVLLTNSRKHHLHTSPVCINTTNTITPQISFAMPAASQKRRKRPHGKPLTPPDSQIPAPAPTTRTRGRPRKADFTIAEDATATQSTQPEASQATASQPSQAPRKKPLHENPFEANKQASAAMECAAQRFSAHDHPTARAHIATAPTIRRGGGS</sequence>
<organism evidence="2 3">
    <name type="scientific">Macrophomina phaseolina</name>
    <dbReference type="NCBI Taxonomy" id="35725"/>
    <lineage>
        <taxon>Eukaryota</taxon>
        <taxon>Fungi</taxon>
        <taxon>Dikarya</taxon>
        <taxon>Ascomycota</taxon>
        <taxon>Pezizomycotina</taxon>
        <taxon>Dothideomycetes</taxon>
        <taxon>Dothideomycetes incertae sedis</taxon>
        <taxon>Botryosphaeriales</taxon>
        <taxon>Botryosphaeriaceae</taxon>
        <taxon>Macrophomina</taxon>
    </lineage>
</organism>
<feature type="region of interest" description="Disordered" evidence="1">
    <location>
        <begin position="106"/>
        <end position="225"/>
    </location>
</feature>
<evidence type="ECO:0000313" key="2">
    <source>
        <dbReference type="EMBL" id="KAH7038984.1"/>
    </source>
</evidence>
<accession>A0ABQ8G038</accession>
<keyword evidence="3" id="KW-1185">Reference proteome</keyword>
<evidence type="ECO:0000313" key="3">
    <source>
        <dbReference type="Proteomes" id="UP000774617"/>
    </source>
</evidence>
<comment type="caution">
    <text evidence="2">The sequence shown here is derived from an EMBL/GenBank/DDBJ whole genome shotgun (WGS) entry which is preliminary data.</text>
</comment>
<name>A0ABQ8G038_9PEZI</name>
<feature type="compositionally biased region" description="Low complexity" evidence="1">
    <location>
        <begin position="1"/>
        <end position="16"/>
    </location>
</feature>
<gene>
    <name evidence="2" type="ORF">B0J12DRAFT_250521</name>
</gene>
<dbReference type="EMBL" id="JAGTJR010000031">
    <property type="protein sequence ID" value="KAH7038984.1"/>
    <property type="molecule type" value="Genomic_DNA"/>
</dbReference>